<protein>
    <submittedName>
        <fullName evidence="1">Uncharacterized protein</fullName>
    </submittedName>
</protein>
<dbReference type="RefSeq" id="WP_013719739.1">
    <property type="nucleotide sequence ID" value="NC_015416.1"/>
</dbReference>
<dbReference type="InParanoid" id="F4BXM2"/>
<dbReference type="EMBL" id="CP002565">
    <property type="protein sequence ID" value="AEB68700.1"/>
    <property type="molecule type" value="Genomic_DNA"/>
</dbReference>
<dbReference type="PANTHER" id="PTHR42754">
    <property type="entry name" value="ENDOGLUCANASE"/>
    <property type="match status" value="1"/>
</dbReference>
<accession>F4BXM2</accession>
<dbReference type="SUPFAM" id="SSF69304">
    <property type="entry name" value="Tricorn protease N-terminal domain"/>
    <property type="match status" value="1"/>
</dbReference>
<evidence type="ECO:0000313" key="2">
    <source>
        <dbReference type="Proteomes" id="UP000007807"/>
    </source>
</evidence>
<evidence type="ECO:0000313" key="1">
    <source>
        <dbReference type="EMBL" id="AEB68700.1"/>
    </source>
</evidence>
<dbReference type="AlphaFoldDB" id="F4BXM2"/>
<sequence length="381" mass="41715">MIKKVVILWLALLMLDTLGASAQPEEEWNKTFGGSGSDVGNSVIEAEDGGYIIAGWTDSFGMGQNDVWLTKTDSKGFEEWNRTYGGTGDDIGRSVMNVGDGYFIVGSTRSHGSEDFDLWLIKTDSEGNKVWDKTFGGPGDDLGNAIIGTKDGDYIIGGSKHQSDEDVDDWLIKIDSNGQEKWNRTLGDTGYETIIALQETDGEYVTAGQTNSYGSGNIDIWIVKTDSNGDELWNRTLGSPGSDICNSIKQTRDGGFILVGRTDYYGTGKPDLWLMKVDSNGNKLWDKVFGGPEWDEGTSIIETNDGYMIAGSTSSYIWLVKTDSSGDKTWDKRLAMSPSLSIPIASSIRQVKDGGYVILGAVNYLGEDKRITWDTILIRLK</sequence>
<reference evidence="1 2" key="1">
    <citation type="journal article" date="2011" name="J. Bacteriol.">
        <title>Complete genome sequence of Methanosaeta concilii, a specialist in aceticlastic methanogenesis.</title>
        <authorList>
            <person name="Barber R.D."/>
            <person name="Zhang L."/>
            <person name="Harnack M."/>
            <person name="Olson M.V."/>
            <person name="Kaul R."/>
            <person name="Ingram-Smith C."/>
            <person name="Smith K.S."/>
        </authorList>
    </citation>
    <scope>NUCLEOTIDE SEQUENCE [LARGE SCALE GENOMIC DNA]</scope>
    <source>
        <strain evidence="2">ATCC 5969 / DSM 3671 / JCM 10134 / NBRC 103675 / OCM 69 / GP-6</strain>
    </source>
</reference>
<dbReference type="OrthoDB" id="98274at2157"/>
<gene>
    <name evidence="1" type="ordered locus">MCON_2182</name>
</gene>
<proteinExistence type="predicted"/>
<keyword evidence="2" id="KW-1185">Reference proteome</keyword>
<name>F4BXM2_METSG</name>
<dbReference type="Proteomes" id="UP000007807">
    <property type="component" value="Chromosome"/>
</dbReference>
<dbReference type="KEGG" id="mcj:MCON_2182"/>
<dbReference type="GeneID" id="10461646"/>
<organism evidence="1 2">
    <name type="scientific">Methanothrix soehngenii (strain ATCC 5969 / DSM 3671 / JCM 10134 / NBRC 103675 / OCM 69 / GP-6)</name>
    <name type="common">Methanosaeta concilii</name>
    <dbReference type="NCBI Taxonomy" id="990316"/>
    <lineage>
        <taxon>Archaea</taxon>
        <taxon>Methanobacteriati</taxon>
        <taxon>Methanobacteriota</taxon>
        <taxon>Stenosarchaea group</taxon>
        <taxon>Methanomicrobia</taxon>
        <taxon>Methanotrichales</taxon>
        <taxon>Methanotrichaceae</taxon>
        <taxon>Methanothrix</taxon>
    </lineage>
</organism>
<dbReference type="HOGENOM" id="CLU_035227_0_0_2"/>
<dbReference type="PANTHER" id="PTHR42754:SF1">
    <property type="entry name" value="LIPOPROTEIN"/>
    <property type="match status" value="1"/>
</dbReference>